<reference evidence="3" key="1">
    <citation type="submission" date="2021-06" db="EMBL/GenBank/DDBJ databases">
        <authorList>
            <person name="Arsene-Ploetze F."/>
        </authorList>
    </citation>
    <scope>NUCLEOTIDE SEQUENCE</scope>
    <source>
        <strain evidence="3">SBRY1</strain>
    </source>
</reference>
<evidence type="ECO:0000313" key="4">
    <source>
        <dbReference type="Proteomes" id="UP001153328"/>
    </source>
</evidence>
<protein>
    <submittedName>
        <fullName evidence="3">L-fuconolactonase</fullName>
    </submittedName>
</protein>
<dbReference type="PANTHER" id="PTHR43569">
    <property type="entry name" value="AMIDOHYDROLASE"/>
    <property type="match status" value="1"/>
</dbReference>
<dbReference type="SUPFAM" id="SSF51556">
    <property type="entry name" value="Metallo-dependent hydrolases"/>
    <property type="match status" value="1"/>
</dbReference>
<organism evidence="3 4">
    <name type="scientific">Actinacidiphila bryophytorum</name>
    <dbReference type="NCBI Taxonomy" id="1436133"/>
    <lineage>
        <taxon>Bacteria</taxon>
        <taxon>Bacillati</taxon>
        <taxon>Actinomycetota</taxon>
        <taxon>Actinomycetes</taxon>
        <taxon>Kitasatosporales</taxon>
        <taxon>Streptomycetaceae</taxon>
        <taxon>Actinacidiphila</taxon>
    </lineage>
</organism>
<evidence type="ECO:0000256" key="1">
    <source>
        <dbReference type="ARBA" id="ARBA00038310"/>
    </source>
</evidence>
<dbReference type="InterPro" id="IPR032466">
    <property type="entry name" value="Metal_Hydrolase"/>
</dbReference>
<dbReference type="AlphaFoldDB" id="A0A9W4ML07"/>
<comment type="similarity">
    <text evidence="1">Belongs to the metallo-dependent hydrolases superfamily.</text>
</comment>
<dbReference type="RefSeq" id="WP_205045738.1">
    <property type="nucleotide sequence ID" value="NZ_CAJVAX010000022.1"/>
</dbReference>
<dbReference type="Pfam" id="PF04909">
    <property type="entry name" value="Amidohydro_2"/>
    <property type="match status" value="1"/>
</dbReference>
<comment type="caution">
    <text evidence="3">The sequence shown here is derived from an EMBL/GenBank/DDBJ whole genome shotgun (WGS) entry which is preliminary data.</text>
</comment>
<feature type="domain" description="Amidohydrolase-related" evidence="2">
    <location>
        <begin position="3"/>
        <end position="275"/>
    </location>
</feature>
<dbReference type="Proteomes" id="UP001153328">
    <property type="component" value="Unassembled WGS sequence"/>
</dbReference>
<dbReference type="InterPro" id="IPR052350">
    <property type="entry name" value="Metallo-dep_Lactonases"/>
</dbReference>
<dbReference type="GO" id="GO:0016787">
    <property type="term" value="F:hydrolase activity"/>
    <property type="evidence" value="ECO:0007669"/>
    <property type="project" value="InterPro"/>
</dbReference>
<dbReference type="InterPro" id="IPR006680">
    <property type="entry name" value="Amidohydro-rel"/>
</dbReference>
<evidence type="ECO:0000313" key="3">
    <source>
        <dbReference type="EMBL" id="CAG7656965.1"/>
    </source>
</evidence>
<gene>
    <name evidence="3" type="ORF">SBRY_80130</name>
</gene>
<accession>A0A9W4ML07</accession>
<dbReference type="EMBL" id="CAJVAX010000022">
    <property type="protein sequence ID" value="CAG7656965.1"/>
    <property type="molecule type" value="Genomic_DNA"/>
</dbReference>
<dbReference type="Gene3D" id="3.20.20.140">
    <property type="entry name" value="Metal-dependent hydrolases"/>
    <property type="match status" value="1"/>
</dbReference>
<name>A0A9W4ML07_9ACTN</name>
<sequence length="275" mass="29130">MRIDAHHHLWDLTRRPQPWLTGPELDPIARSFDFAELQPLLDRHGIDATVVVQSSSSLDETRELLAVAEASGGRIAGVVGWADLTDPALPDVLASLTGPLVGIRHQVQDEPDPWWLARAAVRRGLATVAAAGLAYDLLVTPRELPAALETAAALPELRFVLDHAGKPEIASGGWEPWAAQLAALGALPNVSCKLSGLVTEATWAGWEPADLLPYARHVLDVFGPARTLFGSDWPVCTLAAPYGAVLAVAESAATGLSPSDRAALFGTTAARVYGL</sequence>
<dbReference type="PANTHER" id="PTHR43569:SF2">
    <property type="entry name" value="AMIDOHYDROLASE-RELATED DOMAIN-CONTAINING PROTEIN"/>
    <property type="match status" value="1"/>
</dbReference>
<evidence type="ECO:0000259" key="2">
    <source>
        <dbReference type="Pfam" id="PF04909"/>
    </source>
</evidence>
<keyword evidence="4" id="KW-1185">Reference proteome</keyword>
<proteinExistence type="inferred from homology"/>